<feature type="domain" description="THUMP" evidence="19">
    <location>
        <begin position="60"/>
        <end position="165"/>
    </location>
</feature>
<comment type="function">
    <text evidence="11 18">Catalyzes the ATP-dependent transfer of a sulfur to tRNA to produce 4-thiouridine in position 8 of tRNAs, which functions as a near-UV photosensor. Also catalyzes the transfer of sulfur to the sulfur carrier protein ThiS, forming ThiS-thiocarboxylate. This is a step in the synthesis of thiazole, in the thiamine biosynthesis pathway. The sulfur is donated as persulfide by IscS.</text>
</comment>
<dbReference type="GO" id="GO:0052837">
    <property type="term" value="P:thiazole biosynthetic process"/>
    <property type="evidence" value="ECO:0007669"/>
    <property type="project" value="TreeGrafter"/>
</dbReference>
<dbReference type="PROSITE" id="PS51165">
    <property type="entry name" value="THUMP"/>
    <property type="match status" value="1"/>
</dbReference>
<evidence type="ECO:0000256" key="5">
    <source>
        <dbReference type="ARBA" id="ARBA00022741"/>
    </source>
</evidence>
<dbReference type="PANTHER" id="PTHR43209:SF1">
    <property type="entry name" value="TRNA SULFURTRANSFERASE"/>
    <property type="match status" value="1"/>
</dbReference>
<protein>
    <recommendedName>
        <fullName evidence="14 18">Probable tRNA sulfurtransferase</fullName>
        <ecNumber evidence="13 18">2.8.1.4</ecNumber>
    </recommendedName>
    <alternativeName>
        <fullName evidence="15 18">Sulfur carrier protein ThiS sulfurtransferase</fullName>
    </alternativeName>
    <alternativeName>
        <fullName evidence="16 18">Thiamine biosynthesis protein ThiI</fullName>
    </alternativeName>
    <alternativeName>
        <fullName evidence="17 18">tRNA 4-thiouridine synthase</fullName>
    </alternativeName>
</protein>
<dbReference type="InterPro" id="IPR054173">
    <property type="entry name" value="ThiI_fer"/>
</dbReference>
<dbReference type="Pfam" id="PF02926">
    <property type="entry name" value="THUMP"/>
    <property type="match status" value="1"/>
</dbReference>
<dbReference type="Pfam" id="PF02568">
    <property type="entry name" value="ThiI"/>
    <property type="match status" value="1"/>
</dbReference>
<dbReference type="SUPFAM" id="SSF143437">
    <property type="entry name" value="THUMP domain-like"/>
    <property type="match status" value="1"/>
</dbReference>
<dbReference type="AlphaFoldDB" id="A0A9D9ERD5"/>
<dbReference type="GO" id="GO:0009228">
    <property type="term" value="P:thiamine biosynthetic process"/>
    <property type="evidence" value="ECO:0007669"/>
    <property type="project" value="UniProtKB-KW"/>
</dbReference>
<evidence type="ECO:0000256" key="13">
    <source>
        <dbReference type="ARBA" id="ARBA00066827"/>
    </source>
</evidence>
<dbReference type="GO" id="GO:0005524">
    <property type="term" value="F:ATP binding"/>
    <property type="evidence" value="ECO:0007669"/>
    <property type="project" value="UniProtKB-UniRule"/>
</dbReference>
<keyword evidence="2 18" id="KW-0963">Cytoplasm</keyword>
<feature type="binding site" evidence="18">
    <location>
        <begin position="207"/>
        <end position="208"/>
    </location>
    <ligand>
        <name>ATP</name>
        <dbReference type="ChEBI" id="CHEBI:30616"/>
    </ligand>
</feature>
<comment type="pathway">
    <text evidence="18">Cofactor biosynthesis; thiamine diphosphate biosynthesis.</text>
</comment>
<keyword evidence="8 18" id="KW-0784">Thiamine biosynthesis</keyword>
<evidence type="ECO:0000259" key="19">
    <source>
        <dbReference type="PROSITE" id="PS51165"/>
    </source>
</evidence>
<evidence type="ECO:0000256" key="18">
    <source>
        <dbReference type="HAMAP-Rule" id="MF_00021"/>
    </source>
</evidence>
<dbReference type="HAMAP" id="MF_00021">
    <property type="entry name" value="ThiI"/>
    <property type="match status" value="1"/>
</dbReference>
<evidence type="ECO:0000256" key="2">
    <source>
        <dbReference type="ARBA" id="ARBA00022490"/>
    </source>
</evidence>
<feature type="binding site" evidence="18">
    <location>
        <position position="264"/>
    </location>
    <ligand>
        <name>ATP</name>
        <dbReference type="ChEBI" id="CHEBI:30616"/>
    </ligand>
</feature>
<dbReference type="InterPro" id="IPR020536">
    <property type="entry name" value="ThiI_AANH"/>
</dbReference>
<evidence type="ECO:0000256" key="7">
    <source>
        <dbReference type="ARBA" id="ARBA00022884"/>
    </source>
</evidence>
<dbReference type="GO" id="GO:0000049">
    <property type="term" value="F:tRNA binding"/>
    <property type="evidence" value="ECO:0007669"/>
    <property type="project" value="UniProtKB-UniRule"/>
</dbReference>
<dbReference type="PANTHER" id="PTHR43209">
    <property type="entry name" value="TRNA SULFURTRANSFERASE"/>
    <property type="match status" value="1"/>
</dbReference>
<evidence type="ECO:0000256" key="15">
    <source>
        <dbReference type="ARBA" id="ARBA00075337"/>
    </source>
</evidence>
<dbReference type="GO" id="GO:0140741">
    <property type="term" value="F:tRNA-uracil-4 sulfurtransferase activity"/>
    <property type="evidence" value="ECO:0007669"/>
    <property type="project" value="UniProtKB-EC"/>
</dbReference>
<feature type="binding site" evidence="18">
    <location>
        <begin position="182"/>
        <end position="183"/>
    </location>
    <ligand>
        <name>ATP</name>
        <dbReference type="ChEBI" id="CHEBI:30616"/>
    </ligand>
</feature>
<reference evidence="20" key="2">
    <citation type="journal article" date="2021" name="PeerJ">
        <title>Extensive microbial diversity within the chicken gut microbiome revealed by metagenomics and culture.</title>
        <authorList>
            <person name="Gilroy R."/>
            <person name="Ravi A."/>
            <person name="Getino M."/>
            <person name="Pursley I."/>
            <person name="Horton D.L."/>
            <person name="Alikhan N.F."/>
            <person name="Baker D."/>
            <person name="Gharbi K."/>
            <person name="Hall N."/>
            <person name="Watson M."/>
            <person name="Adriaenssens E.M."/>
            <person name="Foster-Nyarko E."/>
            <person name="Jarju S."/>
            <person name="Secka A."/>
            <person name="Antonio M."/>
            <person name="Oren A."/>
            <person name="Chaudhuri R.R."/>
            <person name="La Ragione R."/>
            <person name="Hildebrand F."/>
            <person name="Pallen M.J."/>
        </authorList>
    </citation>
    <scope>NUCLEOTIDE SEQUENCE</scope>
    <source>
        <strain evidence="20">B3-4054</strain>
    </source>
</reference>
<organism evidence="20 21">
    <name type="scientific">Candidatus Avitreponema avistercoris</name>
    <dbReference type="NCBI Taxonomy" id="2840705"/>
    <lineage>
        <taxon>Bacteria</taxon>
        <taxon>Pseudomonadati</taxon>
        <taxon>Spirochaetota</taxon>
        <taxon>Spirochaetia</taxon>
        <taxon>Spirochaetales</taxon>
        <taxon>Candidatus Avitreponema</taxon>
    </lineage>
</organism>
<dbReference type="InterPro" id="IPR049961">
    <property type="entry name" value="ThiI_N"/>
</dbReference>
<dbReference type="EMBL" id="JADIMS010000036">
    <property type="protein sequence ID" value="MBO8449859.1"/>
    <property type="molecule type" value="Genomic_DNA"/>
</dbReference>
<gene>
    <name evidence="18 20" type="primary">thiI</name>
    <name evidence="20" type="ORF">IAA96_01995</name>
</gene>
<evidence type="ECO:0000256" key="10">
    <source>
        <dbReference type="ARBA" id="ARBA00052330"/>
    </source>
</evidence>
<feature type="binding site" evidence="18">
    <location>
        <position position="286"/>
    </location>
    <ligand>
        <name>ATP</name>
        <dbReference type="ChEBI" id="CHEBI:30616"/>
    </ligand>
</feature>
<dbReference type="EC" id="2.8.1.4" evidence="13 18"/>
<comment type="caution">
    <text evidence="20">The sequence shown here is derived from an EMBL/GenBank/DDBJ whole genome shotgun (WGS) entry which is preliminary data.</text>
</comment>
<keyword evidence="3 18" id="KW-0820">tRNA-binding</keyword>
<keyword evidence="4 18" id="KW-0808">Transferase</keyword>
<dbReference type="Proteomes" id="UP000823616">
    <property type="component" value="Unassembled WGS sequence"/>
</dbReference>
<evidence type="ECO:0000313" key="20">
    <source>
        <dbReference type="EMBL" id="MBO8449859.1"/>
    </source>
</evidence>
<evidence type="ECO:0000256" key="6">
    <source>
        <dbReference type="ARBA" id="ARBA00022840"/>
    </source>
</evidence>
<evidence type="ECO:0000256" key="14">
    <source>
        <dbReference type="ARBA" id="ARBA00071867"/>
    </source>
</evidence>
<dbReference type="InterPro" id="IPR014729">
    <property type="entry name" value="Rossmann-like_a/b/a_fold"/>
</dbReference>
<dbReference type="InterPro" id="IPR004114">
    <property type="entry name" value="THUMP_dom"/>
</dbReference>
<dbReference type="CDD" id="cd01712">
    <property type="entry name" value="PPase_ThiI"/>
    <property type="match status" value="1"/>
</dbReference>
<dbReference type="InterPro" id="IPR049962">
    <property type="entry name" value="THUMP_ThiI"/>
</dbReference>
<accession>A0A9D9ERD5</accession>
<dbReference type="GO" id="GO:0009229">
    <property type="term" value="P:thiamine diphosphate biosynthetic process"/>
    <property type="evidence" value="ECO:0007669"/>
    <property type="project" value="UniProtKB-UniRule"/>
</dbReference>
<comment type="catalytic activity">
    <reaction evidence="10 18">
        <text>[ThiS sulfur-carrier protein]-C-terminal Gly-Gly-AMP + S-sulfanyl-L-cysteinyl-[cysteine desulfurase] + AH2 = [ThiS sulfur-carrier protein]-C-terminal-Gly-aminoethanethioate + L-cysteinyl-[cysteine desulfurase] + A + AMP + 2 H(+)</text>
        <dbReference type="Rhea" id="RHEA:43340"/>
        <dbReference type="Rhea" id="RHEA-COMP:12157"/>
        <dbReference type="Rhea" id="RHEA-COMP:12158"/>
        <dbReference type="Rhea" id="RHEA-COMP:12910"/>
        <dbReference type="Rhea" id="RHEA-COMP:19908"/>
        <dbReference type="ChEBI" id="CHEBI:13193"/>
        <dbReference type="ChEBI" id="CHEBI:15378"/>
        <dbReference type="ChEBI" id="CHEBI:17499"/>
        <dbReference type="ChEBI" id="CHEBI:29950"/>
        <dbReference type="ChEBI" id="CHEBI:61963"/>
        <dbReference type="ChEBI" id="CHEBI:90618"/>
        <dbReference type="ChEBI" id="CHEBI:232372"/>
        <dbReference type="ChEBI" id="CHEBI:456215"/>
    </reaction>
</comment>
<reference evidence="20" key="1">
    <citation type="submission" date="2020-10" db="EMBL/GenBank/DDBJ databases">
        <authorList>
            <person name="Gilroy R."/>
        </authorList>
    </citation>
    <scope>NUCLEOTIDE SEQUENCE</scope>
    <source>
        <strain evidence="20">B3-4054</strain>
    </source>
</reference>
<dbReference type="Gene3D" id="3.40.50.620">
    <property type="entry name" value="HUPs"/>
    <property type="match status" value="1"/>
</dbReference>
<dbReference type="GO" id="GO:0002937">
    <property type="term" value="P:tRNA 4-thiouridine biosynthesis"/>
    <property type="evidence" value="ECO:0007669"/>
    <property type="project" value="TreeGrafter"/>
</dbReference>
<dbReference type="NCBIfam" id="TIGR00342">
    <property type="entry name" value="tRNA uracil 4-sulfurtransferase ThiI"/>
    <property type="match status" value="1"/>
</dbReference>
<dbReference type="InterPro" id="IPR050102">
    <property type="entry name" value="tRNA_sulfurtransferase_ThiI"/>
</dbReference>
<dbReference type="GO" id="GO:0005829">
    <property type="term" value="C:cytosol"/>
    <property type="evidence" value="ECO:0007669"/>
    <property type="project" value="TreeGrafter"/>
</dbReference>
<keyword evidence="6 18" id="KW-0067">ATP-binding</keyword>
<comment type="subcellular location">
    <subcellularLocation>
        <location evidence="1 18">Cytoplasm</location>
    </subcellularLocation>
</comment>
<dbReference type="FunFam" id="3.40.50.620:FF:000053">
    <property type="entry name" value="Probable tRNA sulfurtransferase"/>
    <property type="match status" value="1"/>
</dbReference>
<dbReference type="GO" id="GO:0004810">
    <property type="term" value="F:CCA tRNA nucleotidyltransferase activity"/>
    <property type="evidence" value="ECO:0007669"/>
    <property type="project" value="InterPro"/>
</dbReference>
<proteinExistence type="inferred from homology"/>
<evidence type="ECO:0000313" key="21">
    <source>
        <dbReference type="Proteomes" id="UP000823616"/>
    </source>
</evidence>
<comment type="catalytic activity">
    <reaction evidence="9 18">
        <text>[ThiI sulfur-carrier protein]-S-sulfanyl-L-cysteine + a uridine in tRNA + 2 reduced [2Fe-2S]-[ferredoxin] + ATP + H(+) = [ThiI sulfur-carrier protein]-L-cysteine + a 4-thiouridine in tRNA + 2 oxidized [2Fe-2S]-[ferredoxin] + AMP + diphosphate</text>
        <dbReference type="Rhea" id="RHEA:24176"/>
        <dbReference type="Rhea" id="RHEA-COMP:10000"/>
        <dbReference type="Rhea" id="RHEA-COMP:10001"/>
        <dbReference type="Rhea" id="RHEA-COMP:13337"/>
        <dbReference type="Rhea" id="RHEA-COMP:13338"/>
        <dbReference type="Rhea" id="RHEA-COMP:13339"/>
        <dbReference type="Rhea" id="RHEA-COMP:13340"/>
        <dbReference type="ChEBI" id="CHEBI:15378"/>
        <dbReference type="ChEBI" id="CHEBI:29950"/>
        <dbReference type="ChEBI" id="CHEBI:30616"/>
        <dbReference type="ChEBI" id="CHEBI:33019"/>
        <dbReference type="ChEBI" id="CHEBI:33737"/>
        <dbReference type="ChEBI" id="CHEBI:33738"/>
        <dbReference type="ChEBI" id="CHEBI:61963"/>
        <dbReference type="ChEBI" id="CHEBI:65315"/>
        <dbReference type="ChEBI" id="CHEBI:136798"/>
        <dbReference type="ChEBI" id="CHEBI:456215"/>
        <dbReference type="EC" id="2.8.1.4"/>
    </reaction>
</comment>
<feature type="binding site" evidence="18">
    <location>
        <position position="295"/>
    </location>
    <ligand>
        <name>ATP</name>
        <dbReference type="ChEBI" id="CHEBI:30616"/>
    </ligand>
</feature>
<evidence type="ECO:0000256" key="8">
    <source>
        <dbReference type="ARBA" id="ARBA00022977"/>
    </source>
</evidence>
<name>A0A9D9ERD5_9SPIR</name>
<dbReference type="CDD" id="cd11716">
    <property type="entry name" value="THUMP_ThiI"/>
    <property type="match status" value="1"/>
</dbReference>
<dbReference type="Gene3D" id="3.30.2130.30">
    <property type="match status" value="1"/>
</dbReference>
<keyword evidence="7 18" id="KW-0694">RNA-binding</keyword>
<dbReference type="SMART" id="SM00981">
    <property type="entry name" value="THUMP"/>
    <property type="match status" value="1"/>
</dbReference>
<evidence type="ECO:0000256" key="1">
    <source>
        <dbReference type="ARBA" id="ARBA00004496"/>
    </source>
</evidence>
<evidence type="ECO:0000256" key="11">
    <source>
        <dbReference type="ARBA" id="ARBA00058382"/>
    </source>
</evidence>
<comment type="similarity">
    <text evidence="12 18">Belongs to the ThiI family.</text>
</comment>
<dbReference type="InterPro" id="IPR003720">
    <property type="entry name" value="tRNA_STrfase"/>
</dbReference>
<keyword evidence="5 18" id="KW-0547">Nucleotide-binding</keyword>
<evidence type="ECO:0000256" key="3">
    <source>
        <dbReference type="ARBA" id="ARBA00022555"/>
    </source>
</evidence>
<dbReference type="SUPFAM" id="SSF52402">
    <property type="entry name" value="Adenine nucleotide alpha hydrolases-like"/>
    <property type="match status" value="1"/>
</dbReference>
<evidence type="ECO:0000256" key="9">
    <source>
        <dbReference type="ARBA" id="ARBA00050570"/>
    </source>
</evidence>
<evidence type="ECO:0000256" key="12">
    <source>
        <dbReference type="ARBA" id="ARBA00061472"/>
    </source>
</evidence>
<evidence type="ECO:0000256" key="4">
    <source>
        <dbReference type="ARBA" id="ARBA00022679"/>
    </source>
</evidence>
<evidence type="ECO:0000256" key="16">
    <source>
        <dbReference type="ARBA" id="ARBA00077849"/>
    </source>
</evidence>
<evidence type="ECO:0000256" key="17">
    <source>
        <dbReference type="ARBA" id="ARBA00080570"/>
    </source>
</evidence>
<dbReference type="Pfam" id="PF22025">
    <property type="entry name" value="ThiI_fer"/>
    <property type="match status" value="1"/>
</dbReference>
<sequence length="393" mass="42687">MKNEIVFLGRIGELSLKGGNRKDFEERLVQNARLFLEGSKASVRLSAGRLYIRCPEEKQDDAVFALSHLTGLAGWARVRTAEKTAQAVTAAVLAEAEKAAAAGYKTFKIEARRADKTFPWNSFEIARETGAAVFQAGILAVDVHRPDVVIMVEIRDQALVYGTENEAPRGLPCGTGGRGLLLLSGGIDSPVAGYRMICRGMKVDSLYFHSHPFTSPEARKKVEDLAAILAAYNIGGHLNVVSFTEVQRRIKMRCPEAFTTVILRICMMKTAARLAAQIGSQAIITGESLGQVASQTMENMAVVNGYAPLPVLRPLIGMDKEEITATAKKIGSYGISILPYEDCCVIFSPKHPVLKAKADAAASILQDADLDPLLDEALAAREHLRISRFGKML</sequence>